<dbReference type="Proteomes" id="UP000627781">
    <property type="component" value="Unassembled WGS sequence"/>
</dbReference>
<reference evidence="6 7" key="1">
    <citation type="submission" date="2020-08" db="EMBL/GenBank/DDBJ databases">
        <title>A Genomic Blueprint of the Chicken Gut Microbiome.</title>
        <authorList>
            <person name="Gilroy R."/>
            <person name="Ravi A."/>
            <person name="Getino M."/>
            <person name="Pursley I."/>
            <person name="Horton D.L."/>
            <person name="Alikhan N.-F."/>
            <person name="Baker D."/>
            <person name="Gharbi K."/>
            <person name="Hall N."/>
            <person name="Watson M."/>
            <person name="Adriaenssens E.M."/>
            <person name="Foster-Nyarko E."/>
            <person name="Jarju S."/>
            <person name="Secka A."/>
            <person name="Antonio M."/>
            <person name="Oren A."/>
            <person name="Chaudhuri R."/>
            <person name="La Ragione R.M."/>
            <person name="Hildebrand F."/>
            <person name="Pallen M.J."/>
        </authorList>
    </citation>
    <scope>NUCLEOTIDE SEQUENCE [LARGE SCALE GENOMIC DNA]</scope>
    <source>
        <strain evidence="6 7">Sa3CVN1</strain>
    </source>
</reference>
<organism evidence="6 7">
    <name type="scientific">Clostridium cibarium</name>
    <dbReference type="NCBI Taxonomy" id="2762247"/>
    <lineage>
        <taxon>Bacteria</taxon>
        <taxon>Bacillati</taxon>
        <taxon>Bacillota</taxon>
        <taxon>Clostridia</taxon>
        <taxon>Eubacteriales</taxon>
        <taxon>Clostridiaceae</taxon>
        <taxon>Clostridium</taxon>
    </lineage>
</organism>
<dbReference type="SMART" id="SM00382">
    <property type="entry name" value="AAA"/>
    <property type="match status" value="1"/>
</dbReference>
<comment type="caution">
    <text evidence="6">The sequence shown here is derived from an EMBL/GenBank/DDBJ whole genome shotgun (WGS) entry which is preliminary data.</text>
</comment>
<dbReference type="InterPro" id="IPR027417">
    <property type="entry name" value="P-loop_NTPase"/>
</dbReference>
<evidence type="ECO:0000259" key="5">
    <source>
        <dbReference type="PROSITE" id="PS50893"/>
    </source>
</evidence>
<dbReference type="EMBL" id="JACSRA010000016">
    <property type="protein sequence ID" value="MBD7911921.1"/>
    <property type="molecule type" value="Genomic_DNA"/>
</dbReference>
<dbReference type="PROSITE" id="PS50893">
    <property type="entry name" value="ABC_TRANSPORTER_2"/>
    <property type="match status" value="1"/>
</dbReference>
<dbReference type="GO" id="GO:0005524">
    <property type="term" value="F:ATP binding"/>
    <property type="evidence" value="ECO:0007669"/>
    <property type="project" value="UniProtKB-KW"/>
</dbReference>
<dbReference type="RefSeq" id="WP_143316137.1">
    <property type="nucleotide sequence ID" value="NZ_JACSRA010000016.1"/>
</dbReference>
<feature type="domain" description="ABC transporter" evidence="5">
    <location>
        <begin position="5"/>
        <end position="232"/>
    </location>
</feature>
<evidence type="ECO:0000256" key="1">
    <source>
        <dbReference type="ARBA" id="ARBA00005417"/>
    </source>
</evidence>
<evidence type="ECO:0000256" key="3">
    <source>
        <dbReference type="ARBA" id="ARBA00022741"/>
    </source>
</evidence>
<evidence type="ECO:0000256" key="2">
    <source>
        <dbReference type="ARBA" id="ARBA00022448"/>
    </source>
</evidence>
<gene>
    <name evidence="6" type="ORF">H9661_11175</name>
</gene>
<dbReference type="Pfam" id="PF00005">
    <property type="entry name" value="ABC_tran"/>
    <property type="match status" value="1"/>
</dbReference>
<keyword evidence="3" id="KW-0547">Nucleotide-binding</keyword>
<dbReference type="InterPro" id="IPR003439">
    <property type="entry name" value="ABC_transporter-like_ATP-bd"/>
</dbReference>
<sequence>MGSFIELKNVKKSYTMGEVAITAVDDVSFSIDKGELVIVLGASGAGKSTILNLLGGMDHVTEGSILVDGNDISKYNNKMLTKYRREEIGFVFQFYNLVQNLNAVENVELAVEICKNPLEPVEVLKNVGLEHRLYNFPSQLSGGEQQRVSIARALAKNPKLLLCDEPTGALDYNTGKSILKLLCDTVKNYNMTVVIITHNSAIAPIGDKIITVKSGKIESIKSNTNPVSIESIEW</sequence>
<dbReference type="PANTHER" id="PTHR42798:SF2">
    <property type="entry name" value="ABC TRANSPORTER ATP-BINDING PROTEIN MG467-RELATED"/>
    <property type="match status" value="1"/>
</dbReference>
<keyword evidence="2" id="KW-0813">Transport</keyword>
<keyword evidence="7" id="KW-1185">Reference proteome</keyword>
<name>A0ABR8PUS2_9CLOT</name>
<proteinExistence type="inferred from homology"/>
<accession>A0ABR8PUS2</accession>
<comment type="similarity">
    <text evidence="1">Belongs to the ABC transporter superfamily.</text>
</comment>
<dbReference type="InterPro" id="IPR017911">
    <property type="entry name" value="MacB-like_ATP-bd"/>
</dbReference>
<dbReference type="InterPro" id="IPR017871">
    <property type="entry name" value="ABC_transporter-like_CS"/>
</dbReference>
<dbReference type="Gene3D" id="3.40.50.300">
    <property type="entry name" value="P-loop containing nucleotide triphosphate hydrolases"/>
    <property type="match status" value="1"/>
</dbReference>
<dbReference type="SUPFAM" id="SSF52540">
    <property type="entry name" value="P-loop containing nucleoside triphosphate hydrolases"/>
    <property type="match status" value="1"/>
</dbReference>
<evidence type="ECO:0000313" key="6">
    <source>
        <dbReference type="EMBL" id="MBD7911921.1"/>
    </source>
</evidence>
<keyword evidence="4 6" id="KW-0067">ATP-binding</keyword>
<dbReference type="PROSITE" id="PS00211">
    <property type="entry name" value="ABC_TRANSPORTER_1"/>
    <property type="match status" value="1"/>
</dbReference>
<dbReference type="PANTHER" id="PTHR42798">
    <property type="entry name" value="LIPOPROTEIN-RELEASING SYSTEM ATP-BINDING PROTEIN LOLD"/>
    <property type="match status" value="1"/>
</dbReference>
<dbReference type="CDD" id="cd03255">
    <property type="entry name" value="ABC_MJ0796_LolCDE_FtsE"/>
    <property type="match status" value="1"/>
</dbReference>
<evidence type="ECO:0000313" key="7">
    <source>
        <dbReference type="Proteomes" id="UP000627781"/>
    </source>
</evidence>
<evidence type="ECO:0000256" key="4">
    <source>
        <dbReference type="ARBA" id="ARBA00022840"/>
    </source>
</evidence>
<dbReference type="InterPro" id="IPR003593">
    <property type="entry name" value="AAA+_ATPase"/>
</dbReference>
<protein>
    <submittedName>
        <fullName evidence="6">ABC transporter ATP-binding protein</fullName>
    </submittedName>
</protein>